<evidence type="ECO:0000313" key="2">
    <source>
        <dbReference type="Proteomes" id="UP000821837"/>
    </source>
</evidence>
<proteinExistence type="predicted"/>
<organism evidence="1 2">
    <name type="scientific">Rhipicephalus sanguineus</name>
    <name type="common">Brown dog tick</name>
    <name type="synonym">Ixodes sanguineus</name>
    <dbReference type="NCBI Taxonomy" id="34632"/>
    <lineage>
        <taxon>Eukaryota</taxon>
        <taxon>Metazoa</taxon>
        <taxon>Ecdysozoa</taxon>
        <taxon>Arthropoda</taxon>
        <taxon>Chelicerata</taxon>
        <taxon>Arachnida</taxon>
        <taxon>Acari</taxon>
        <taxon>Parasitiformes</taxon>
        <taxon>Ixodida</taxon>
        <taxon>Ixodoidea</taxon>
        <taxon>Ixodidae</taxon>
        <taxon>Rhipicephalinae</taxon>
        <taxon>Rhipicephalus</taxon>
        <taxon>Rhipicephalus</taxon>
    </lineage>
</organism>
<evidence type="ECO:0000313" key="1">
    <source>
        <dbReference type="EMBL" id="KAH7943236.1"/>
    </source>
</evidence>
<dbReference type="VEuPathDB" id="VectorBase:RSAN_053371"/>
<reference evidence="1" key="1">
    <citation type="journal article" date="2020" name="Cell">
        <title>Large-Scale Comparative Analyses of Tick Genomes Elucidate Their Genetic Diversity and Vector Capacities.</title>
        <authorList>
            <consortium name="Tick Genome and Microbiome Consortium (TIGMIC)"/>
            <person name="Jia N."/>
            <person name="Wang J."/>
            <person name="Shi W."/>
            <person name="Du L."/>
            <person name="Sun Y."/>
            <person name="Zhan W."/>
            <person name="Jiang J.F."/>
            <person name="Wang Q."/>
            <person name="Zhang B."/>
            <person name="Ji P."/>
            <person name="Bell-Sakyi L."/>
            <person name="Cui X.M."/>
            <person name="Yuan T.T."/>
            <person name="Jiang B.G."/>
            <person name="Yang W.F."/>
            <person name="Lam T.T."/>
            <person name="Chang Q.C."/>
            <person name="Ding S.J."/>
            <person name="Wang X.J."/>
            <person name="Zhu J.G."/>
            <person name="Ruan X.D."/>
            <person name="Zhao L."/>
            <person name="Wei J.T."/>
            <person name="Ye R.Z."/>
            <person name="Que T.C."/>
            <person name="Du C.H."/>
            <person name="Zhou Y.H."/>
            <person name="Cheng J.X."/>
            <person name="Dai P.F."/>
            <person name="Guo W.B."/>
            <person name="Han X.H."/>
            <person name="Huang E.J."/>
            <person name="Li L.F."/>
            <person name="Wei W."/>
            <person name="Gao Y.C."/>
            <person name="Liu J.Z."/>
            <person name="Shao H.Z."/>
            <person name="Wang X."/>
            <person name="Wang C.C."/>
            <person name="Yang T.C."/>
            <person name="Huo Q.B."/>
            <person name="Li W."/>
            <person name="Chen H.Y."/>
            <person name="Chen S.E."/>
            <person name="Zhou L.G."/>
            <person name="Ni X.B."/>
            <person name="Tian J.H."/>
            <person name="Sheng Y."/>
            <person name="Liu T."/>
            <person name="Pan Y.S."/>
            <person name="Xia L.Y."/>
            <person name="Li J."/>
            <person name="Zhao F."/>
            <person name="Cao W.C."/>
        </authorList>
    </citation>
    <scope>NUCLEOTIDE SEQUENCE</scope>
    <source>
        <strain evidence="1">Rsan-2018</strain>
    </source>
</reference>
<dbReference type="EMBL" id="JABSTV010001253">
    <property type="protein sequence ID" value="KAH7943236.1"/>
    <property type="molecule type" value="Genomic_DNA"/>
</dbReference>
<protein>
    <submittedName>
        <fullName evidence="1">Uncharacterized protein</fullName>
    </submittedName>
</protein>
<dbReference type="AlphaFoldDB" id="A0A9D4PKA4"/>
<sequence length="134" mass="15252">MQCVLRDKFRLYPNAEDDYDVTLYESSLVFEPCVKGKGLAQYRARTEVKLEDVIGCHVMRERVVLLCLRLPPDSEEEAEPVPATPEKDVRFAVDQSDEYEANLAVSRVWQSAFLWLLAGVKPERGGGEFICLRA</sequence>
<accession>A0A9D4PKA4</accession>
<name>A0A9D4PKA4_RHISA</name>
<gene>
    <name evidence="1" type="ORF">HPB52_006548</name>
</gene>
<dbReference type="Proteomes" id="UP000821837">
    <property type="component" value="Unassembled WGS sequence"/>
</dbReference>
<comment type="caution">
    <text evidence="1">The sequence shown here is derived from an EMBL/GenBank/DDBJ whole genome shotgun (WGS) entry which is preliminary data.</text>
</comment>
<keyword evidence="2" id="KW-1185">Reference proteome</keyword>
<reference evidence="1" key="2">
    <citation type="submission" date="2021-09" db="EMBL/GenBank/DDBJ databases">
        <authorList>
            <person name="Jia N."/>
            <person name="Wang J."/>
            <person name="Shi W."/>
            <person name="Du L."/>
            <person name="Sun Y."/>
            <person name="Zhan W."/>
            <person name="Jiang J."/>
            <person name="Wang Q."/>
            <person name="Zhang B."/>
            <person name="Ji P."/>
            <person name="Sakyi L.B."/>
            <person name="Cui X."/>
            <person name="Yuan T."/>
            <person name="Jiang B."/>
            <person name="Yang W."/>
            <person name="Lam T.T.-Y."/>
            <person name="Chang Q."/>
            <person name="Ding S."/>
            <person name="Wang X."/>
            <person name="Zhu J."/>
            <person name="Ruan X."/>
            <person name="Zhao L."/>
            <person name="Wei J."/>
            <person name="Que T."/>
            <person name="Du C."/>
            <person name="Cheng J."/>
            <person name="Dai P."/>
            <person name="Han X."/>
            <person name="Huang E."/>
            <person name="Gao Y."/>
            <person name="Liu J."/>
            <person name="Shao H."/>
            <person name="Ye R."/>
            <person name="Li L."/>
            <person name="Wei W."/>
            <person name="Wang X."/>
            <person name="Wang C."/>
            <person name="Huo Q."/>
            <person name="Li W."/>
            <person name="Guo W."/>
            <person name="Chen H."/>
            <person name="Chen S."/>
            <person name="Zhou L."/>
            <person name="Zhou L."/>
            <person name="Ni X."/>
            <person name="Tian J."/>
            <person name="Zhou Y."/>
            <person name="Sheng Y."/>
            <person name="Liu T."/>
            <person name="Pan Y."/>
            <person name="Xia L."/>
            <person name="Li J."/>
            <person name="Zhao F."/>
            <person name="Cao W."/>
        </authorList>
    </citation>
    <scope>NUCLEOTIDE SEQUENCE</scope>
    <source>
        <strain evidence="1">Rsan-2018</strain>
        <tissue evidence="1">Larvae</tissue>
    </source>
</reference>